<dbReference type="PANTHER" id="PTHR31286">
    <property type="entry name" value="GLYCINE-RICH CELL WALL STRUCTURAL PROTEIN 1.8-LIKE"/>
    <property type="match status" value="1"/>
</dbReference>
<reference evidence="2 3" key="1">
    <citation type="submission" date="2020-06" db="EMBL/GenBank/DDBJ databases">
        <title>Transcriptomic and genomic resources for Thalictrum thalictroides and T. hernandezii: Facilitating candidate gene discovery in an emerging model plant lineage.</title>
        <authorList>
            <person name="Arias T."/>
            <person name="Riano-Pachon D.M."/>
            <person name="Di Stilio V.S."/>
        </authorList>
    </citation>
    <scope>NUCLEOTIDE SEQUENCE [LARGE SCALE GENOMIC DNA]</scope>
    <source>
        <strain evidence="3">cv. WT478/WT964</strain>
        <tissue evidence="2">Leaves</tissue>
    </source>
</reference>
<protein>
    <recommendedName>
        <fullName evidence="1">DUF4283 domain-containing protein</fullName>
    </recommendedName>
</protein>
<dbReference type="Proteomes" id="UP000554482">
    <property type="component" value="Unassembled WGS sequence"/>
</dbReference>
<comment type="caution">
    <text evidence="2">The sequence shown here is derived from an EMBL/GenBank/DDBJ whole genome shotgun (WGS) entry which is preliminary data.</text>
</comment>
<dbReference type="AlphaFoldDB" id="A0A7J6VJF2"/>
<gene>
    <name evidence="2" type="ORF">FRX31_025705</name>
</gene>
<accession>A0A7J6VJF2</accession>
<dbReference type="EMBL" id="JABWDY010031711">
    <property type="protein sequence ID" value="KAF5184708.1"/>
    <property type="molecule type" value="Genomic_DNA"/>
</dbReference>
<sequence length="247" mass="28241">MKVTANTPPDRSLNSGKDVVKSVMDKSWAAQAEEEEQLRKESKEADGLAKLNCYQIQSDLGVYGIHSPTKRTDNTKALRELLNGHEGTSNNTRQIEQIQFGSFPINEKPYMAGKTWCDILGRSATGKDEFTYIPPTIVNGKPVIHVKSDQFKHLEQKYAKLIVGSFIGKRPAYSYVKETVQKVWKIKEFTMNSYGNCSFTFGFNNEDDRRRVLDTESFHIASKLFIIRPWEVFHEADINDLKTIPIW</sequence>
<dbReference type="Pfam" id="PF14111">
    <property type="entry name" value="DUF4283"/>
    <property type="match status" value="1"/>
</dbReference>
<evidence type="ECO:0000259" key="1">
    <source>
        <dbReference type="Pfam" id="PF14111"/>
    </source>
</evidence>
<name>A0A7J6VJF2_THATH</name>
<dbReference type="PANTHER" id="PTHR31286:SF180">
    <property type="entry name" value="OS10G0362600 PROTEIN"/>
    <property type="match status" value="1"/>
</dbReference>
<proteinExistence type="predicted"/>
<feature type="non-terminal residue" evidence="2">
    <location>
        <position position="247"/>
    </location>
</feature>
<keyword evidence="3" id="KW-1185">Reference proteome</keyword>
<evidence type="ECO:0000313" key="3">
    <source>
        <dbReference type="Proteomes" id="UP000554482"/>
    </source>
</evidence>
<feature type="domain" description="DUF4283" evidence="1">
    <location>
        <begin position="159"/>
        <end position="231"/>
    </location>
</feature>
<evidence type="ECO:0000313" key="2">
    <source>
        <dbReference type="EMBL" id="KAF5184708.1"/>
    </source>
</evidence>
<dbReference type="InterPro" id="IPR040256">
    <property type="entry name" value="At4g02000-like"/>
</dbReference>
<dbReference type="InterPro" id="IPR025558">
    <property type="entry name" value="DUF4283"/>
</dbReference>
<organism evidence="2 3">
    <name type="scientific">Thalictrum thalictroides</name>
    <name type="common">Rue-anemone</name>
    <name type="synonym">Anemone thalictroides</name>
    <dbReference type="NCBI Taxonomy" id="46969"/>
    <lineage>
        <taxon>Eukaryota</taxon>
        <taxon>Viridiplantae</taxon>
        <taxon>Streptophyta</taxon>
        <taxon>Embryophyta</taxon>
        <taxon>Tracheophyta</taxon>
        <taxon>Spermatophyta</taxon>
        <taxon>Magnoliopsida</taxon>
        <taxon>Ranunculales</taxon>
        <taxon>Ranunculaceae</taxon>
        <taxon>Thalictroideae</taxon>
        <taxon>Thalictrum</taxon>
    </lineage>
</organism>